<feature type="compositionally biased region" description="Basic residues" evidence="1">
    <location>
        <begin position="11"/>
        <end position="20"/>
    </location>
</feature>
<dbReference type="AlphaFoldDB" id="A0A820MJU4"/>
<organism evidence="2 3">
    <name type="scientific">Adineta steineri</name>
    <dbReference type="NCBI Taxonomy" id="433720"/>
    <lineage>
        <taxon>Eukaryota</taxon>
        <taxon>Metazoa</taxon>
        <taxon>Spiralia</taxon>
        <taxon>Gnathifera</taxon>
        <taxon>Rotifera</taxon>
        <taxon>Eurotatoria</taxon>
        <taxon>Bdelloidea</taxon>
        <taxon>Adinetida</taxon>
        <taxon>Adinetidae</taxon>
        <taxon>Adineta</taxon>
    </lineage>
</organism>
<dbReference type="Proteomes" id="UP000663844">
    <property type="component" value="Unassembled WGS sequence"/>
</dbReference>
<evidence type="ECO:0000256" key="1">
    <source>
        <dbReference type="SAM" id="MobiDB-lite"/>
    </source>
</evidence>
<feature type="region of interest" description="Disordered" evidence="1">
    <location>
        <begin position="120"/>
        <end position="198"/>
    </location>
</feature>
<feature type="region of interest" description="Disordered" evidence="1">
    <location>
        <begin position="1"/>
        <end position="107"/>
    </location>
</feature>
<feature type="non-terminal residue" evidence="2">
    <location>
        <position position="198"/>
    </location>
</feature>
<evidence type="ECO:0000313" key="2">
    <source>
        <dbReference type="EMBL" id="CAF4373635.1"/>
    </source>
</evidence>
<feature type="non-terminal residue" evidence="2">
    <location>
        <position position="1"/>
    </location>
</feature>
<name>A0A820MJU4_9BILA</name>
<dbReference type="EMBL" id="CAJOAZ010023224">
    <property type="protein sequence ID" value="CAF4373635.1"/>
    <property type="molecule type" value="Genomic_DNA"/>
</dbReference>
<evidence type="ECO:0000313" key="3">
    <source>
        <dbReference type="Proteomes" id="UP000663844"/>
    </source>
</evidence>
<accession>A0A820MJU4</accession>
<feature type="compositionally biased region" description="Polar residues" evidence="1">
    <location>
        <begin position="135"/>
        <end position="153"/>
    </location>
</feature>
<comment type="caution">
    <text evidence="2">The sequence shown here is derived from an EMBL/GenBank/DDBJ whole genome shotgun (WGS) entry which is preliminary data.</text>
</comment>
<sequence>SDRPSKGILKTLRHRSPFRFRSKETVIIEQDSSSPPPPSPPPPPPPPPPQLKPPETKENKAKLPPPVASKQRGRLVELKKTTPKTSATNGTPKKLVNVTPIVDPSSSTLVRRASGLKDLIHRFEATPSKSKRATTDNPSSTETNQDDQSLTHDPSNDEQQQQQQTSANKSKTIDIPDLLQNVEKEPISTSTKPILRHS</sequence>
<reference evidence="2" key="1">
    <citation type="submission" date="2021-02" db="EMBL/GenBank/DDBJ databases">
        <authorList>
            <person name="Nowell W R."/>
        </authorList>
    </citation>
    <scope>NUCLEOTIDE SEQUENCE</scope>
</reference>
<feature type="compositionally biased region" description="Pro residues" evidence="1">
    <location>
        <begin position="34"/>
        <end position="52"/>
    </location>
</feature>
<protein>
    <submittedName>
        <fullName evidence="2">Uncharacterized protein</fullName>
    </submittedName>
</protein>
<proteinExistence type="predicted"/>
<gene>
    <name evidence="2" type="ORF">OXD698_LOCUS49980</name>
</gene>